<evidence type="ECO:0000256" key="8">
    <source>
        <dbReference type="ARBA" id="ARBA00022842"/>
    </source>
</evidence>
<dbReference type="EC" id="3.6.1.55" evidence="12"/>
<comment type="caution">
    <text evidence="19">The sequence shown here is derived from an EMBL/GenBank/DDBJ whole genome shotgun (WGS) entry which is preliminary data.</text>
</comment>
<keyword evidence="3" id="KW-0515">Mutator protein</keyword>
<dbReference type="Pfam" id="PF00293">
    <property type="entry name" value="NUDIX"/>
    <property type="match status" value="1"/>
</dbReference>
<evidence type="ECO:0000313" key="19">
    <source>
        <dbReference type="EMBL" id="MDN3687504.1"/>
    </source>
</evidence>
<evidence type="ECO:0000313" key="20">
    <source>
        <dbReference type="Proteomes" id="UP001236663"/>
    </source>
</evidence>
<dbReference type="PANTHER" id="PTHR47707">
    <property type="entry name" value="8-OXO-DGTP DIPHOSPHATASE"/>
    <property type="match status" value="1"/>
</dbReference>
<dbReference type="GO" id="GO:0016787">
    <property type="term" value="F:hydrolase activity"/>
    <property type="evidence" value="ECO:0007669"/>
    <property type="project" value="UniProtKB-KW"/>
</dbReference>
<dbReference type="InterPro" id="IPR000086">
    <property type="entry name" value="NUDIX_hydrolase_dom"/>
</dbReference>
<dbReference type="Proteomes" id="UP001236663">
    <property type="component" value="Unassembled WGS sequence"/>
</dbReference>
<dbReference type="InterPro" id="IPR020084">
    <property type="entry name" value="NUDIX_hydrolase_CS"/>
</dbReference>
<dbReference type="PRINTS" id="PR00502">
    <property type="entry name" value="NUDIXFAMILY"/>
</dbReference>
<evidence type="ECO:0000256" key="3">
    <source>
        <dbReference type="ARBA" id="ARBA00022457"/>
    </source>
</evidence>
<evidence type="ECO:0000256" key="14">
    <source>
        <dbReference type="ARBA" id="ARBA00041592"/>
    </source>
</evidence>
<evidence type="ECO:0000256" key="12">
    <source>
        <dbReference type="ARBA" id="ARBA00038905"/>
    </source>
</evidence>
<keyword evidence="9" id="KW-0234">DNA repair</keyword>
<keyword evidence="6" id="KW-0227">DNA damage</keyword>
<gene>
    <name evidence="19" type="ORF">QWZ15_06675</name>
</gene>
<evidence type="ECO:0000256" key="1">
    <source>
        <dbReference type="ARBA" id="ARBA00001946"/>
    </source>
</evidence>
<evidence type="ECO:0000256" key="6">
    <source>
        <dbReference type="ARBA" id="ARBA00022763"/>
    </source>
</evidence>
<dbReference type="EMBL" id="JAUFQS010000006">
    <property type="protein sequence ID" value="MDN3687504.1"/>
    <property type="molecule type" value="Genomic_DNA"/>
</dbReference>
<protein>
    <recommendedName>
        <fullName evidence="13">8-oxo-dGTP diphosphatase</fullName>
        <ecNumber evidence="12">3.6.1.55</ecNumber>
    </recommendedName>
    <alternativeName>
        <fullName evidence="16">7,8-dihydro-8-oxoguanine-triphosphatase</fullName>
    </alternativeName>
    <alternativeName>
        <fullName evidence="15">Mutator protein MutT</fullName>
    </alternativeName>
    <alternativeName>
        <fullName evidence="14">dGTP pyrophosphohydrolase</fullName>
    </alternativeName>
</protein>
<evidence type="ECO:0000259" key="18">
    <source>
        <dbReference type="PROSITE" id="PS51462"/>
    </source>
</evidence>
<evidence type="ECO:0000256" key="5">
    <source>
        <dbReference type="ARBA" id="ARBA00022723"/>
    </source>
</evidence>
<name>A0ABT8C400_9BACT</name>
<keyword evidence="5" id="KW-0479">Metal-binding</keyword>
<dbReference type="CDD" id="cd03425">
    <property type="entry name" value="NUDIX_MutT_NudA_like"/>
    <property type="match status" value="1"/>
</dbReference>
<evidence type="ECO:0000256" key="10">
    <source>
        <dbReference type="ARBA" id="ARBA00035861"/>
    </source>
</evidence>
<keyword evidence="8" id="KW-0460">Magnesium</keyword>
<comment type="catalytic activity">
    <reaction evidence="10">
        <text>8-oxo-dGTP + H2O = 8-oxo-dGMP + diphosphate + H(+)</text>
        <dbReference type="Rhea" id="RHEA:31575"/>
        <dbReference type="ChEBI" id="CHEBI:15377"/>
        <dbReference type="ChEBI" id="CHEBI:15378"/>
        <dbReference type="ChEBI" id="CHEBI:33019"/>
        <dbReference type="ChEBI" id="CHEBI:63224"/>
        <dbReference type="ChEBI" id="CHEBI:77896"/>
        <dbReference type="EC" id="3.6.1.55"/>
    </reaction>
</comment>
<evidence type="ECO:0000256" key="17">
    <source>
        <dbReference type="RuleBase" id="RU003476"/>
    </source>
</evidence>
<organism evidence="19 20">
    <name type="scientific">Cyclobacterium jeungdonense</name>
    <dbReference type="NCBI Taxonomy" id="708087"/>
    <lineage>
        <taxon>Bacteria</taxon>
        <taxon>Pseudomonadati</taxon>
        <taxon>Bacteroidota</taxon>
        <taxon>Cytophagia</taxon>
        <taxon>Cytophagales</taxon>
        <taxon>Cyclobacteriaceae</taxon>
        <taxon>Cyclobacterium</taxon>
    </lineage>
</organism>
<evidence type="ECO:0000256" key="13">
    <source>
        <dbReference type="ARBA" id="ARBA00040794"/>
    </source>
</evidence>
<accession>A0ABT8C400</accession>
<feature type="domain" description="Nudix hydrolase" evidence="18">
    <location>
        <begin position="1"/>
        <end position="126"/>
    </location>
</feature>
<keyword evidence="20" id="KW-1185">Reference proteome</keyword>
<keyword evidence="4" id="KW-0235">DNA replication</keyword>
<comment type="cofactor">
    <cofactor evidence="1">
        <name>Mg(2+)</name>
        <dbReference type="ChEBI" id="CHEBI:18420"/>
    </cofactor>
</comment>
<comment type="catalytic activity">
    <reaction evidence="11">
        <text>8-oxo-GTP + H2O = 8-oxo-GMP + diphosphate + H(+)</text>
        <dbReference type="Rhea" id="RHEA:67616"/>
        <dbReference type="ChEBI" id="CHEBI:15377"/>
        <dbReference type="ChEBI" id="CHEBI:15378"/>
        <dbReference type="ChEBI" id="CHEBI:33019"/>
        <dbReference type="ChEBI" id="CHEBI:143553"/>
        <dbReference type="ChEBI" id="CHEBI:145694"/>
    </reaction>
</comment>
<dbReference type="Gene3D" id="3.90.79.10">
    <property type="entry name" value="Nucleoside Triphosphate Pyrophosphohydrolase"/>
    <property type="match status" value="1"/>
</dbReference>
<keyword evidence="7 17" id="KW-0378">Hydrolase</keyword>
<dbReference type="PROSITE" id="PS51462">
    <property type="entry name" value="NUDIX"/>
    <property type="match status" value="1"/>
</dbReference>
<dbReference type="SUPFAM" id="SSF55811">
    <property type="entry name" value="Nudix"/>
    <property type="match status" value="1"/>
</dbReference>
<evidence type="ECO:0000256" key="2">
    <source>
        <dbReference type="ARBA" id="ARBA00005582"/>
    </source>
</evidence>
<evidence type="ECO:0000256" key="11">
    <source>
        <dbReference type="ARBA" id="ARBA00036904"/>
    </source>
</evidence>
<dbReference type="InterPro" id="IPR015797">
    <property type="entry name" value="NUDIX_hydrolase-like_dom_sf"/>
</dbReference>
<evidence type="ECO:0000256" key="9">
    <source>
        <dbReference type="ARBA" id="ARBA00023204"/>
    </source>
</evidence>
<reference evidence="20" key="1">
    <citation type="journal article" date="2019" name="Int. J. Syst. Evol. Microbiol.">
        <title>The Global Catalogue of Microorganisms (GCM) 10K type strain sequencing project: providing services to taxonomists for standard genome sequencing and annotation.</title>
        <authorList>
            <consortium name="The Broad Institute Genomics Platform"/>
            <consortium name="The Broad Institute Genome Sequencing Center for Infectious Disease"/>
            <person name="Wu L."/>
            <person name="Ma J."/>
        </authorList>
    </citation>
    <scope>NUCLEOTIDE SEQUENCE [LARGE SCALE GENOMIC DNA]</scope>
    <source>
        <strain evidence="20">CECT 7706</strain>
    </source>
</reference>
<dbReference type="PANTHER" id="PTHR47707:SF1">
    <property type="entry name" value="NUDIX HYDROLASE FAMILY PROTEIN"/>
    <property type="match status" value="1"/>
</dbReference>
<dbReference type="InterPro" id="IPR020476">
    <property type="entry name" value="Nudix_hydrolase"/>
</dbReference>
<dbReference type="RefSeq" id="WP_163385216.1">
    <property type="nucleotide sequence ID" value="NZ_JAUFQS010000006.1"/>
</dbReference>
<sequence length="126" mass="14768">MIKVTCALIERNAETLVVQRSEKMQLPLKWEFPGGKMEVGESEEDCILREIKEELNIDIKLVHRLTPSAFKYPTKNIYLIPFLASHIGGELKLAEHKSYKWLRKDRLTRLDWAEADIPIMNEYLKL</sequence>
<evidence type="ECO:0000256" key="16">
    <source>
        <dbReference type="ARBA" id="ARBA00042798"/>
    </source>
</evidence>
<proteinExistence type="inferred from homology"/>
<dbReference type="PROSITE" id="PS00893">
    <property type="entry name" value="NUDIX_BOX"/>
    <property type="match status" value="1"/>
</dbReference>
<evidence type="ECO:0000256" key="7">
    <source>
        <dbReference type="ARBA" id="ARBA00022801"/>
    </source>
</evidence>
<evidence type="ECO:0000256" key="4">
    <source>
        <dbReference type="ARBA" id="ARBA00022705"/>
    </source>
</evidence>
<evidence type="ECO:0000256" key="15">
    <source>
        <dbReference type="ARBA" id="ARBA00041979"/>
    </source>
</evidence>
<dbReference type="InterPro" id="IPR047127">
    <property type="entry name" value="MutT-like"/>
</dbReference>
<comment type="similarity">
    <text evidence="2 17">Belongs to the Nudix hydrolase family.</text>
</comment>